<organism evidence="3 4">
    <name type="scientific">Tistlia consotensis USBA 355</name>
    <dbReference type="NCBI Taxonomy" id="560819"/>
    <lineage>
        <taxon>Bacteria</taxon>
        <taxon>Pseudomonadati</taxon>
        <taxon>Pseudomonadota</taxon>
        <taxon>Alphaproteobacteria</taxon>
        <taxon>Rhodospirillales</taxon>
        <taxon>Rhodovibrionaceae</taxon>
        <taxon>Tistlia</taxon>
    </lineage>
</organism>
<evidence type="ECO:0000256" key="2">
    <source>
        <dbReference type="SAM" id="Phobius"/>
    </source>
</evidence>
<sequence length="105" mass="11246">MKPMKRHPRLAQILLVCGLLLAFAAVSWSRIAGTEMSWQGWLAFALGCTLSLALAVVLMGLLFYSSRSGADEEASDQSVFDRRAARRPGAAPGARTGDGRPGAKR</sequence>
<feature type="region of interest" description="Disordered" evidence="1">
    <location>
        <begin position="68"/>
        <end position="105"/>
    </location>
</feature>
<proteinExistence type="predicted"/>
<dbReference type="AlphaFoldDB" id="A0A1Y6CNU4"/>
<keyword evidence="2" id="KW-0472">Membrane</keyword>
<dbReference type="Proteomes" id="UP000192917">
    <property type="component" value="Unassembled WGS sequence"/>
</dbReference>
<gene>
    <name evidence="3" type="ORF">SAMN05428998_12597</name>
</gene>
<accession>A0A1Y6CNU4</accession>
<evidence type="ECO:0000313" key="4">
    <source>
        <dbReference type="Proteomes" id="UP000192917"/>
    </source>
</evidence>
<keyword evidence="2" id="KW-1133">Transmembrane helix</keyword>
<evidence type="ECO:0000313" key="3">
    <source>
        <dbReference type="EMBL" id="SMF64761.1"/>
    </source>
</evidence>
<dbReference type="EMBL" id="FWZX01000025">
    <property type="protein sequence ID" value="SMF64761.1"/>
    <property type="molecule type" value="Genomic_DNA"/>
</dbReference>
<name>A0A1Y6CNU4_9PROT</name>
<reference evidence="3 4" key="1">
    <citation type="submission" date="2017-04" db="EMBL/GenBank/DDBJ databases">
        <authorList>
            <person name="Afonso C.L."/>
            <person name="Miller P.J."/>
            <person name="Scott M.A."/>
            <person name="Spackman E."/>
            <person name="Goraichik I."/>
            <person name="Dimitrov K.M."/>
            <person name="Suarez D.L."/>
            <person name="Swayne D.E."/>
        </authorList>
    </citation>
    <scope>NUCLEOTIDE SEQUENCE [LARGE SCALE GENOMIC DNA]</scope>
    <source>
        <strain evidence="3 4">USBA 355</strain>
    </source>
</reference>
<keyword evidence="4" id="KW-1185">Reference proteome</keyword>
<feature type="transmembrane region" description="Helical" evidence="2">
    <location>
        <begin position="40"/>
        <end position="64"/>
    </location>
</feature>
<keyword evidence="2" id="KW-0812">Transmembrane</keyword>
<protein>
    <submittedName>
        <fullName evidence="3">Uncharacterized protein</fullName>
    </submittedName>
</protein>
<evidence type="ECO:0000256" key="1">
    <source>
        <dbReference type="SAM" id="MobiDB-lite"/>
    </source>
</evidence>